<dbReference type="EMBL" id="SRYB01000001">
    <property type="protein sequence ID" value="TGY80940.1"/>
    <property type="molecule type" value="Genomic_DNA"/>
</dbReference>
<keyword evidence="2" id="KW-1185">Reference proteome</keyword>
<dbReference type="Proteomes" id="UP000306319">
    <property type="component" value="Unassembled WGS sequence"/>
</dbReference>
<gene>
    <name evidence="1" type="ORF">E5331_00745</name>
</gene>
<protein>
    <submittedName>
        <fullName evidence="1">Uncharacterized protein</fullName>
    </submittedName>
</protein>
<evidence type="ECO:0000313" key="2">
    <source>
        <dbReference type="Proteomes" id="UP000306319"/>
    </source>
</evidence>
<evidence type="ECO:0000313" key="1">
    <source>
        <dbReference type="EMBL" id="TGY80940.1"/>
    </source>
</evidence>
<accession>A0AC61RNJ9</accession>
<sequence>MLIQITNRCQEGCRHCLQNALPDGPLMTETTFRKALEFGRFLRCPLYIISGGEPTEHPQFFEFCKMFDRLLGKEAAFTVTSNGMWYPEQKDMVEKLSRLKSFVGMQVYSHPKWYKDYDFIMAHKAEIESIDKVKISNETIYMQDLGRACNDEEAQAEVAKNPYFMSCVNGHLLFKQMSSLHRMNGMKPQGTFCKPMVDYKGDVHLSESCLCPSFGNVNTDLFMTLFNQLRNAQPCLKCAGGKRFIKSTRPDIMMAKELFGL</sequence>
<name>A0AC61RNJ9_9BACT</name>
<proteinExistence type="predicted"/>
<comment type="caution">
    <text evidence="1">The sequence shown here is derived from an EMBL/GenBank/DDBJ whole genome shotgun (WGS) entry which is preliminary data.</text>
</comment>
<organism evidence="1 2">
    <name type="scientific">Lepagella muris</name>
    <dbReference type="NCBI Taxonomy" id="3032870"/>
    <lineage>
        <taxon>Bacteria</taxon>
        <taxon>Pseudomonadati</taxon>
        <taxon>Bacteroidota</taxon>
        <taxon>Bacteroidia</taxon>
        <taxon>Bacteroidales</taxon>
        <taxon>Muribaculaceae</taxon>
        <taxon>Lepagella</taxon>
    </lineage>
</organism>
<reference evidence="1" key="1">
    <citation type="submission" date="2019-04" db="EMBL/GenBank/DDBJ databases">
        <title>Microbes associate with the intestines of laboratory mice.</title>
        <authorList>
            <person name="Navarre W."/>
            <person name="Wong E."/>
            <person name="Huang K."/>
            <person name="Tropini C."/>
            <person name="Ng K."/>
            <person name="Yu B."/>
        </authorList>
    </citation>
    <scope>NUCLEOTIDE SEQUENCE</scope>
    <source>
        <strain evidence="1">NM04_E33</strain>
    </source>
</reference>